<sequence length="80" mass="9221">MCKSCDTTGRSGWDLSPISKIVEEQASPEDMARYLDTVEEKLLSYILTDEHAGGPVGIESEWYYLRQLRKAFEQIHNQKK</sequence>
<protein>
    <submittedName>
        <fullName evidence="1">Uncharacterized protein</fullName>
    </submittedName>
</protein>
<comment type="caution">
    <text evidence="1">The sequence shown here is derived from an EMBL/GenBank/DDBJ whole genome shotgun (WGS) entry which is preliminary data.</text>
</comment>
<evidence type="ECO:0000313" key="2">
    <source>
        <dbReference type="Proteomes" id="UP000240708"/>
    </source>
</evidence>
<accession>A0A2P8EAR4</accession>
<evidence type="ECO:0000313" key="1">
    <source>
        <dbReference type="EMBL" id="PSL06554.1"/>
    </source>
</evidence>
<dbReference type="EMBL" id="PYGF01000002">
    <property type="protein sequence ID" value="PSL06554.1"/>
    <property type="molecule type" value="Genomic_DNA"/>
</dbReference>
<keyword evidence="2" id="KW-1185">Reference proteome</keyword>
<organism evidence="1 2">
    <name type="scientific">Cecembia rubra</name>
    <dbReference type="NCBI Taxonomy" id="1485585"/>
    <lineage>
        <taxon>Bacteria</taxon>
        <taxon>Pseudomonadati</taxon>
        <taxon>Bacteroidota</taxon>
        <taxon>Cytophagia</taxon>
        <taxon>Cytophagales</taxon>
        <taxon>Cyclobacteriaceae</taxon>
        <taxon>Cecembia</taxon>
    </lineage>
</organism>
<dbReference type="AlphaFoldDB" id="A0A2P8EAR4"/>
<dbReference type="RefSeq" id="WP_106566473.1">
    <property type="nucleotide sequence ID" value="NZ_PYGF01000002.1"/>
</dbReference>
<reference evidence="1 2" key="1">
    <citation type="submission" date="2018-03" db="EMBL/GenBank/DDBJ databases">
        <title>Genomic Encyclopedia of Archaeal and Bacterial Type Strains, Phase II (KMG-II): from individual species to whole genera.</title>
        <authorList>
            <person name="Goeker M."/>
        </authorList>
    </citation>
    <scope>NUCLEOTIDE SEQUENCE [LARGE SCALE GENOMIC DNA]</scope>
    <source>
        <strain evidence="1 2">DSM 28057</strain>
    </source>
</reference>
<gene>
    <name evidence="1" type="ORF">CLV48_102371</name>
</gene>
<dbReference type="Proteomes" id="UP000240708">
    <property type="component" value="Unassembled WGS sequence"/>
</dbReference>
<name>A0A2P8EAR4_9BACT</name>
<proteinExistence type="predicted"/>